<keyword evidence="5" id="KW-1185">Reference proteome</keyword>
<dbReference type="InterPro" id="IPR011333">
    <property type="entry name" value="SKP1/BTB/POZ_sf"/>
</dbReference>
<dbReference type="GO" id="GO:0007281">
    <property type="term" value="P:germ cell development"/>
    <property type="evidence" value="ECO:0007669"/>
    <property type="project" value="InterPro"/>
</dbReference>
<dbReference type="InterPro" id="IPR043380">
    <property type="entry name" value="Gcl-like"/>
</dbReference>
<dbReference type="SMART" id="SM00225">
    <property type="entry name" value="BTB"/>
    <property type="match status" value="1"/>
</dbReference>
<evidence type="ECO:0000313" key="4">
    <source>
        <dbReference type="EMBL" id="KFO18532.1"/>
    </source>
</evidence>
<dbReference type="CDD" id="cd18495">
    <property type="entry name" value="BACK_GCL"/>
    <property type="match status" value="1"/>
</dbReference>
<keyword evidence="1" id="KW-0217">Developmental protein</keyword>
<dbReference type="EMBL" id="KN125377">
    <property type="protein sequence ID" value="KFO18532.1"/>
    <property type="molecule type" value="Genomic_DNA"/>
</dbReference>
<gene>
    <name evidence="4" type="ORF">H920_20082</name>
</gene>
<evidence type="ECO:0000256" key="2">
    <source>
        <dbReference type="SAM" id="MobiDB-lite"/>
    </source>
</evidence>
<dbReference type="PROSITE" id="PS50097">
    <property type="entry name" value="BTB"/>
    <property type="match status" value="1"/>
</dbReference>
<dbReference type="Proteomes" id="UP000028990">
    <property type="component" value="Unassembled WGS sequence"/>
</dbReference>
<dbReference type="eggNOG" id="KOG4682">
    <property type="taxonomic scope" value="Eukaryota"/>
</dbReference>
<dbReference type="InterPro" id="IPR000210">
    <property type="entry name" value="BTB/POZ_dom"/>
</dbReference>
<dbReference type="PANTHER" id="PTHR23231">
    <property type="entry name" value="GERM CELL-LESS PROTEIN"/>
    <property type="match status" value="1"/>
</dbReference>
<dbReference type="Gene3D" id="3.30.710.10">
    <property type="entry name" value="Potassium Channel Kv1.1, Chain A"/>
    <property type="match status" value="1"/>
</dbReference>
<accession>A0A091CL84</accession>
<feature type="region of interest" description="Disordered" evidence="2">
    <location>
        <begin position="14"/>
        <end position="36"/>
    </location>
</feature>
<feature type="domain" description="BTB" evidence="3">
    <location>
        <begin position="93"/>
        <end position="163"/>
    </location>
</feature>
<dbReference type="SUPFAM" id="SSF54695">
    <property type="entry name" value="POZ domain"/>
    <property type="match status" value="1"/>
</dbReference>
<name>A0A091CL84_FUKDA</name>
<dbReference type="AlphaFoldDB" id="A0A091CL84"/>
<reference evidence="4 5" key="1">
    <citation type="submission" date="2013-11" db="EMBL/GenBank/DDBJ databases">
        <title>The Damaraland mole rat (Fukomys damarensis) genome and evolution of African mole rats.</title>
        <authorList>
            <person name="Gladyshev V.N."/>
            <person name="Fang X."/>
        </authorList>
    </citation>
    <scope>NUCLEOTIDE SEQUENCE [LARGE SCALE GENOMIC DNA]</scope>
    <source>
        <tissue evidence="4">Liver</tissue>
    </source>
</reference>
<evidence type="ECO:0000259" key="3">
    <source>
        <dbReference type="PROSITE" id="PS50097"/>
    </source>
</evidence>
<dbReference type="GO" id="GO:0005634">
    <property type="term" value="C:nucleus"/>
    <property type="evidence" value="ECO:0007669"/>
    <property type="project" value="TreeGrafter"/>
</dbReference>
<organism evidence="4 5">
    <name type="scientific">Fukomys damarensis</name>
    <name type="common">Damaraland mole rat</name>
    <name type="synonym">Cryptomys damarensis</name>
    <dbReference type="NCBI Taxonomy" id="885580"/>
    <lineage>
        <taxon>Eukaryota</taxon>
        <taxon>Metazoa</taxon>
        <taxon>Chordata</taxon>
        <taxon>Craniata</taxon>
        <taxon>Vertebrata</taxon>
        <taxon>Euteleostomi</taxon>
        <taxon>Mammalia</taxon>
        <taxon>Eutheria</taxon>
        <taxon>Euarchontoglires</taxon>
        <taxon>Glires</taxon>
        <taxon>Rodentia</taxon>
        <taxon>Hystricomorpha</taxon>
        <taxon>Bathyergidae</taxon>
        <taxon>Fukomys</taxon>
    </lineage>
</organism>
<dbReference type="OrthoDB" id="6359943at2759"/>
<proteinExistence type="predicted"/>
<sequence length="512" mass="59044">MGAISSRAWWLRGRRAPEEPAEEPGAARDGEEAVEAEAALGREEGEVRLTASQSSQRRNVGLKGPLAKSLCLECAEGKSRPIYEALFLRGENSDVQIRALGEEWRLHRVYLCQSGYFAGMFSGAWRETNMDIIEIQIPDENIDREALHEVLGYLYRHVLHIPPYRVIAILATASMLQLEELIGQCEEIMRETVREQTVCRYYYSAENYGLPNIRAICLQWLLDNLLTQHSEQLLLDVSLDLMKELISSSELLVVEVEMDIYIMLKKWMFLQLQPTWRNPRRAILPEADLWFARHRRESGAASFLETEQGRAFVPVFQQLRLTYIICDLPSSRITERDAVIPATWLSPEYREQWLALLQAEQSRQLGPTEVHMCDFHRSSMRCGGQIYRDERCSWKWSGFNVGWDLVVCYINRCVVLCRSMPGTAYSRDVSSLCQRRVAIRIRLVSLDRAGRAIFRKDTGYKLLCLRKDQELLVLNLENQDLEFPIYMACNFMYLPGETGTARGEDPSRRPES</sequence>
<evidence type="ECO:0000313" key="5">
    <source>
        <dbReference type="Proteomes" id="UP000028990"/>
    </source>
</evidence>
<evidence type="ECO:0000256" key="1">
    <source>
        <dbReference type="ARBA" id="ARBA00022473"/>
    </source>
</evidence>
<dbReference type="Pfam" id="PF00651">
    <property type="entry name" value="BTB"/>
    <property type="match status" value="1"/>
</dbReference>
<protein>
    <submittedName>
        <fullName evidence="4">Germ cell-less protein-like 1</fullName>
    </submittedName>
</protein>
<dbReference type="Gene3D" id="1.25.40.420">
    <property type="match status" value="1"/>
</dbReference>
<dbReference type="PANTHER" id="PTHR23231:SF20">
    <property type="entry name" value="SIMILAR TO GERM CELL-LESS"/>
    <property type="match status" value="1"/>
</dbReference>